<dbReference type="Proteomes" id="UP001231859">
    <property type="component" value="Chromosome"/>
</dbReference>
<keyword evidence="2" id="KW-0812">Transmembrane</keyword>
<protein>
    <submittedName>
        <fullName evidence="3">Prepilin peptidase-dependent protein</fullName>
    </submittedName>
</protein>
<name>A0ABY8P4U9_9GAMM</name>
<reference evidence="3 4" key="1">
    <citation type="submission" date="2023-04" db="EMBL/GenBank/DDBJ databases">
        <title>Genome dynamics across the evolutionary transition to endosymbiosis.</title>
        <authorList>
            <person name="Siozios S."/>
            <person name="Nadal-Jimenez P."/>
            <person name="Azagi T."/>
            <person name="Sprong H."/>
            <person name="Frost C.L."/>
            <person name="Parratt S.R."/>
            <person name="Taylor G."/>
            <person name="Brettell L."/>
            <person name="Lew K.C."/>
            <person name="Croft L."/>
            <person name="King K.C."/>
            <person name="Brockhurst M.A."/>
            <person name="Hypsa V."/>
            <person name="Novakova E."/>
            <person name="Darby A.C."/>
            <person name="Hurst G.D.D."/>
        </authorList>
    </citation>
    <scope>NUCLEOTIDE SEQUENCE [LARGE SCALE GENOMIC DNA]</scope>
    <source>
        <strain evidence="4">aApi_AU</strain>
    </source>
</reference>
<dbReference type="PROSITE" id="PS00409">
    <property type="entry name" value="PROKAR_NTER_METHYL"/>
    <property type="match status" value="1"/>
</dbReference>
<keyword evidence="2" id="KW-1133">Transmembrane helix</keyword>
<proteinExistence type="predicted"/>
<dbReference type="RefSeq" id="WP_280939039.1">
    <property type="nucleotide sequence ID" value="NZ_CP123759.1"/>
</dbReference>
<sequence>MLNRRISYRLKQQGFSLIEVLISLMISSIVFLAIITLYPLLTQQLNRLYQTYHLDIVARQFLLLLEKDARRSGYCFGDCVGMALKISENEGETEHSCIHLIYDYNLDGKWEKAKDETSDFFIYRMHQGRLQIHRSREDCEGQGWINLFDPKKIVVSQFALTAVTMGKKRFLTVFLSLFPRAYPDLLREYKLKIYLRNQSI</sequence>
<evidence type="ECO:0000256" key="2">
    <source>
        <dbReference type="SAM" id="Phobius"/>
    </source>
</evidence>
<dbReference type="EMBL" id="CP123759">
    <property type="protein sequence ID" value="WGO84011.1"/>
    <property type="molecule type" value="Genomic_DNA"/>
</dbReference>
<evidence type="ECO:0000313" key="3">
    <source>
        <dbReference type="EMBL" id="WGO84011.1"/>
    </source>
</evidence>
<evidence type="ECO:0000256" key="1">
    <source>
        <dbReference type="ARBA" id="ARBA00004167"/>
    </source>
</evidence>
<evidence type="ECO:0000313" key="4">
    <source>
        <dbReference type="Proteomes" id="UP001231859"/>
    </source>
</evidence>
<comment type="subcellular location">
    <subcellularLocation>
        <location evidence="1">Membrane</location>
        <topology evidence="1">Single-pass membrane protein</topology>
    </subcellularLocation>
</comment>
<keyword evidence="4" id="KW-1185">Reference proteome</keyword>
<organism evidence="3 4">
    <name type="scientific">Arsenophonus apicola</name>
    <dbReference type="NCBI Taxonomy" id="2879119"/>
    <lineage>
        <taxon>Bacteria</taxon>
        <taxon>Pseudomonadati</taxon>
        <taxon>Pseudomonadota</taxon>
        <taxon>Gammaproteobacteria</taxon>
        <taxon>Enterobacterales</taxon>
        <taxon>Morganellaceae</taxon>
        <taxon>Arsenophonus</taxon>
    </lineage>
</organism>
<dbReference type="InterPro" id="IPR016419">
    <property type="entry name" value="Prepilin_Pept-dep_B_prd"/>
</dbReference>
<dbReference type="NCBIfam" id="TIGR02532">
    <property type="entry name" value="IV_pilin_GFxxxE"/>
    <property type="match status" value="1"/>
</dbReference>
<dbReference type="PIRSF" id="PIRSF004525">
    <property type="entry name" value="Pilin_peptidase-dep_B_prd"/>
    <property type="match status" value="1"/>
</dbReference>
<keyword evidence="2" id="KW-0472">Membrane</keyword>
<feature type="transmembrane region" description="Helical" evidence="2">
    <location>
        <begin position="20"/>
        <end position="41"/>
    </location>
</feature>
<accession>A0ABY8P4U9</accession>
<gene>
    <name evidence="3" type="ORF">QG404_03610</name>
</gene>
<dbReference type="InterPro" id="IPR012902">
    <property type="entry name" value="N_methyl_site"/>
</dbReference>
<dbReference type="Pfam" id="PF07963">
    <property type="entry name" value="N_methyl"/>
    <property type="match status" value="1"/>
</dbReference>
<dbReference type="NCBIfam" id="NF007848">
    <property type="entry name" value="PRK10557.1"/>
    <property type="match status" value="1"/>
</dbReference>